<protein>
    <submittedName>
        <fullName evidence="1">Uncharacterized protein</fullName>
    </submittedName>
</protein>
<dbReference type="EMBL" id="JANCYW010000008">
    <property type="protein sequence ID" value="KAK4536459.1"/>
    <property type="molecule type" value="Genomic_DNA"/>
</dbReference>
<evidence type="ECO:0000313" key="1">
    <source>
        <dbReference type="EMBL" id="KAK4536459.1"/>
    </source>
</evidence>
<comment type="caution">
    <text evidence="1">The sequence shown here is derived from an EMBL/GenBank/DDBJ whole genome shotgun (WGS) entry which is preliminary data.</text>
</comment>
<sequence>MTWVTAPLWWQKRRPNPSHRKCLRQTCKNGWKQRAQLRTYKCESSGPGDDHPERPAPSDAVWQRLLLPRRLSAEQAIREAASEYRARRQPPPPPRDWVQCVQGDVCVYAEVIQRGVRPMATAAASSQKARHPQMWLRPLTLVWRRATHGDDSSASPAGESVALPATGLSDSGAHMTYEHDDCVVFHNAQGHLPDALVPEFVGEAHIPPETRVALDMYQVLSSGYGLHAVVSELMADEAQQAFRRWLHSIGRRCAEDKG</sequence>
<organism evidence="1 2">
    <name type="scientific">Cyanidium caldarium</name>
    <name type="common">Red alga</name>
    <dbReference type="NCBI Taxonomy" id="2771"/>
    <lineage>
        <taxon>Eukaryota</taxon>
        <taxon>Rhodophyta</taxon>
        <taxon>Bangiophyceae</taxon>
        <taxon>Cyanidiales</taxon>
        <taxon>Cyanidiaceae</taxon>
        <taxon>Cyanidium</taxon>
    </lineage>
</organism>
<name>A0AAV9IVZ9_CYACA</name>
<dbReference type="AlphaFoldDB" id="A0AAV9IVZ9"/>
<accession>A0AAV9IVZ9</accession>
<gene>
    <name evidence="1" type="ORF">CDCA_CDCA08G2484</name>
</gene>
<reference evidence="1 2" key="1">
    <citation type="submission" date="2022-07" db="EMBL/GenBank/DDBJ databases">
        <title>Genome-wide signatures of adaptation to extreme environments.</title>
        <authorList>
            <person name="Cho C.H."/>
            <person name="Yoon H.S."/>
        </authorList>
    </citation>
    <scope>NUCLEOTIDE SEQUENCE [LARGE SCALE GENOMIC DNA]</scope>
    <source>
        <strain evidence="1 2">DBV 063 E5</strain>
    </source>
</reference>
<dbReference type="Proteomes" id="UP001301350">
    <property type="component" value="Unassembled WGS sequence"/>
</dbReference>
<keyword evidence="2" id="KW-1185">Reference proteome</keyword>
<proteinExistence type="predicted"/>
<evidence type="ECO:0000313" key="2">
    <source>
        <dbReference type="Proteomes" id="UP001301350"/>
    </source>
</evidence>